<feature type="binding site" evidence="6">
    <location>
        <position position="223"/>
    </location>
    <ligand>
        <name>GTP</name>
        <dbReference type="ChEBI" id="CHEBI:37565"/>
    </ligand>
</feature>
<evidence type="ECO:0000256" key="2">
    <source>
        <dbReference type="ARBA" id="ARBA00022490"/>
    </source>
</evidence>
<dbReference type="RefSeq" id="WP_256410104.1">
    <property type="nucleotide sequence ID" value="NZ_JANHDN010000010.1"/>
</dbReference>
<dbReference type="GO" id="GO:0008360">
    <property type="term" value="P:regulation of cell shape"/>
    <property type="evidence" value="ECO:0007669"/>
    <property type="project" value="UniProtKB-UniRule"/>
</dbReference>
<keyword evidence="5 6" id="KW-0342">GTP-binding</keyword>
<feature type="binding site" evidence="6">
    <location>
        <position position="206"/>
    </location>
    <ligand>
        <name>GTP</name>
        <dbReference type="ChEBI" id="CHEBI:37565"/>
    </ligand>
</feature>
<accession>A0ABD6ANZ8</accession>
<evidence type="ECO:0000256" key="4">
    <source>
        <dbReference type="ARBA" id="ARBA00022960"/>
    </source>
</evidence>
<sequence>MKLAFVGVGDAGTRIVDRLVRAERASGRSVSDGNVLVFNTDDAAFRAATAVPDDRRVLLGDTHPAVRRRPDPAEADAVDGAEPADGAGDVDETEAYTSEIDPFGVGGDPETGAAVAEAERPEIRRALDRIDETEVAGTMLVAGLGGGTGTGVGSVLLEELDSIYETPVYVLGALPAATEPDRRALTAARGIRTVVPLADAVFPVDNEAWRRGDPVTERYDAINDAIAARVLALFGAGERDPESVSELRIDPADVTRTLEVGGVASIGHATRELTPDDAGVVTRLLRLLGIADAPESDGADADAATVKRLVRRALESTLTLPCSVDSADRVLVILSGPPDAISRKGFETGRYLLEEETGTVEVLAGDEPVPGATEVTATVVLSNVTDVPRIDEIQRRAVAALDASDAGDDGTTVLGDAADGAADAAARSAADPADGAAGDDATGDSPASEEVQTGNPTDGVTGAQPDGANSEAAAETDNSVSEDGDESVHGFDFTAGDDRGE</sequence>
<comment type="subcellular location">
    <subcellularLocation>
        <location evidence="6">Cytoplasm</location>
    </subcellularLocation>
</comment>
<keyword evidence="2 6" id="KW-0963">Cytoplasm</keyword>
<organism evidence="9 10">
    <name type="scientific">Halorubrum rutilum</name>
    <dbReference type="NCBI Taxonomy" id="1364933"/>
    <lineage>
        <taxon>Archaea</taxon>
        <taxon>Methanobacteriati</taxon>
        <taxon>Methanobacteriota</taxon>
        <taxon>Stenosarchaea group</taxon>
        <taxon>Halobacteria</taxon>
        <taxon>Halobacteriales</taxon>
        <taxon>Haloferacaceae</taxon>
        <taxon>Halorubrum</taxon>
    </lineage>
</organism>
<evidence type="ECO:0000256" key="1">
    <source>
        <dbReference type="ARBA" id="ARBA00006877"/>
    </source>
</evidence>
<evidence type="ECO:0000256" key="6">
    <source>
        <dbReference type="HAMAP-Rule" id="MF_01946"/>
    </source>
</evidence>
<dbReference type="EMBL" id="JBHTBL010000015">
    <property type="protein sequence ID" value="MFC7325852.1"/>
    <property type="molecule type" value="Genomic_DNA"/>
</dbReference>
<evidence type="ECO:0000256" key="3">
    <source>
        <dbReference type="ARBA" id="ARBA00022741"/>
    </source>
</evidence>
<name>A0ABD6ANZ8_9EURY</name>
<dbReference type="SUPFAM" id="SSF52490">
    <property type="entry name" value="Tubulin nucleotide-binding domain-like"/>
    <property type="match status" value="1"/>
</dbReference>
<evidence type="ECO:0000256" key="5">
    <source>
        <dbReference type="ARBA" id="ARBA00023134"/>
    </source>
</evidence>
<feature type="binding site" evidence="6">
    <location>
        <position position="179"/>
    </location>
    <ligand>
        <name>GTP</name>
        <dbReference type="ChEBI" id="CHEBI:37565"/>
    </ligand>
</feature>
<protein>
    <recommendedName>
        <fullName evidence="6">Tubulin-like protein CetZ</fullName>
    </recommendedName>
</protein>
<reference evidence="9 10" key="1">
    <citation type="journal article" date="2019" name="Int. J. Syst. Evol. Microbiol.">
        <title>The Global Catalogue of Microorganisms (GCM) 10K type strain sequencing project: providing services to taxonomists for standard genome sequencing and annotation.</title>
        <authorList>
            <consortium name="The Broad Institute Genomics Platform"/>
            <consortium name="The Broad Institute Genome Sequencing Center for Infectious Disease"/>
            <person name="Wu L."/>
            <person name="Ma J."/>
        </authorList>
    </citation>
    <scope>NUCLEOTIDE SEQUENCE [LARGE SCALE GENOMIC DNA]</scope>
    <source>
        <strain evidence="9 10">CGMCC 1.12554</strain>
    </source>
</reference>
<dbReference type="Pfam" id="PF21011">
    <property type="entry name" value="CetZ_C"/>
    <property type="match status" value="1"/>
</dbReference>
<feature type="binding site" evidence="6">
    <location>
        <begin position="147"/>
        <end position="149"/>
    </location>
    <ligand>
        <name>GTP</name>
        <dbReference type="ChEBI" id="CHEBI:37565"/>
    </ligand>
</feature>
<feature type="region of interest" description="Disordered" evidence="7">
    <location>
        <begin position="61"/>
        <end position="91"/>
    </location>
</feature>
<dbReference type="HAMAP" id="MF_01946">
    <property type="entry name" value="CetZ"/>
    <property type="match status" value="1"/>
</dbReference>
<keyword evidence="3 6" id="KW-0547">Nucleotide-binding</keyword>
<dbReference type="GO" id="GO:0005737">
    <property type="term" value="C:cytoplasm"/>
    <property type="evidence" value="ECO:0007669"/>
    <property type="project" value="UniProtKB-SubCell"/>
</dbReference>
<dbReference type="InterPro" id="IPR045061">
    <property type="entry name" value="FtsZ/CetZ"/>
</dbReference>
<dbReference type="InterPro" id="IPR032907">
    <property type="entry name" value="CetZ"/>
</dbReference>
<comment type="caution">
    <text evidence="6">Lacks conserved residue(s) required for the propagation of feature annotation.</text>
</comment>
<dbReference type="Pfam" id="PF00091">
    <property type="entry name" value="Tubulin"/>
    <property type="match status" value="1"/>
</dbReference>
<evidence type="ECO:0000259" key="8">
    <source>
        <dbReference type="SMART" id="SM00864"/>
    </source>
</evidence>
<evidence type="ECO:0000256" key="7">
    <source>
        <dbReference type="SAM" id="MobiDB-lite"/>
    </source>
</evidence>
<dbReference type="CDD" id="cd02202">
    <property type="entry name" value="CetZ_tubulin-like"/>
    <property type="match status" value="1"/>
</dbReference>
<dbReference type="GO" id="GO:0005525">
    <property type="term" value="F:GTP binding"/>
    <property type="evidence" value="ECO:0007669"/>
    <property type="project" value="UniProtKB-UniRule"/>
</dbReference>
<evidence type="ECO:0000313" key="9">
    <source>
        <dbReference type="EMBL" id="MFC7325852.1"/>
    </source>
</evidence>
<dbReference type="InterPro" id="IPR048737">
    <property type="entry name" value="CetZ_C"/>
</dbReference>
<feature type="region of interest" description="Disordered" evidence="7">
    <location>
        <begin position="425"/>
        <end position="501"/>
    </location>
</feature>
<evidence type="ECO:0000313" key="10">
    <source>
        <dbReference type="Proteomes" id="UP001596545"/>
    </source>
</evidence>
<dbReference type="Proteomes" id="UP001596545">
    <property type="component" value="Unassembled WGS sequence"/>
</dbReference>
<dbReference type="SMART" id="SM00864">
    <property type="entry name" value="Tubulin"/>
    <property type="match status" value="1"/>
</dbReference>
<comment type="function">
    <text evidence="6">Involved in cell shape control.</text>
</comment>
<comment type="similarity">
    <text evidence="1 6">Belongs to the CetZ family.</text>
</comment>
<gene>
    <name evidence="6" type="primary">cetZ</name>
    <name evidence="9" type="ORF">ACFQMF_14875</name>
</gene>
<keyword evidence="10" id="KW-1185">Reference proteome</keyword>
<comment type="caution">
    <text evidence="9">The sequence shown here is derived from an EMBL/GenBank/DDBJ whole genome shotgun (WGS) entry which is preliminary data.</text>
</comment>
<dbReference type="Gene3D" id="3.40.50.1440">
    <property type="entry name" value="Tubulin/FtsZ, GTPase domain"/>
    <property type="match status" value="1"/>
</dbReference>
<feature type="compositionally biased region" description="Low complexity" evidence="7">
    <location>
        <begin position="425"/>
        <end position="444"/>
    </location>
</feature>
<dbReference type="AlphaFoldDB" id="A0ABD6ANZ8"/>
<dbReference type="InterPro" id="IPR036525">
    <property type="entry name" value="Tubulin/FtsZ_GTPase_sf"/>
</dbReference>
<dbReference type="PANTHER" id="PTHR30314">
    <property type="entry name" value="CELL DIVISION PROTEIN FTSZ-RELATED"/>
    <property type="match status" value="1"/>
</dbReference>
<dbReference type="PANTHER" id="PTHR30314:SF10">
    <property type="entry name" value="TUBULIN-LIKE PROTEIN CETZ"/>
    <property type="match status" value="1"/>
</dbReference>
<feature type="domain" description="Tubulin/FtsZ GTPase" evidence="8">
    <location>
        <begin position="2"/>
        <end position="241"/>
    </location>
</feature>
<dbReference type="InterPro" id="IPR003008">
    <property type="entry name" value="Tubulin_FtsZ_GTPase"/>
</dbReference>
<dbReference type="Gene3D" id="3.30.1330.20">
    <property type="entry name" value="Tubulin/FtsZ, C-terminal domain"/>
    <property type="match status" value="1"/>
</dbReference>
<proteinExistence type="inferred from homology"/>
<keyword evidence="4 6" id="KW-0133">Cell shape</keyword>
<dbReference type="InterPro" id="IPR037103">
    <property type="entry name" value="Tubulin/FtsZ-like_C"/>
</dbReference>